<proteinExistence type="predicted"/>
<protein>
    <submittedName>
        <fullName evidence="3">Nuclear transport factor 2 family protein</fullName>
    </submittedName>
</protein>
<evidence type="ECO:0000259" key="2">
    <source>
        <dbReference type="Pfam" id="PF14534"/>
    </source>
</evidence>
<dbReference type="Pfam" id="PF14534">
    <property type="entry name" value="DUF4440"/>
    <property type="match status" value="1"/>
</dbReference>
<sequence>MRAALSLILAACLAASFGTPGHAANVTTDADVAAIRQVVQQFQTAIVAHDGKTLGSLFMPEGGAWRSALDETTYAAAKSRNPAAPRTMPSTWQDFAGFVQRSTKPIEERFHDVRIDTNGTVASVWFDFEFLEEGKVTNRGSETWQLVRTDDGWKINAMLYSIGH</sequence>
<dbReference type="SUPFAM" id="SSF54427">
    <property type="entry name" value="NTF2-like"/>
    <property type="match status" value="1"/>
</dbReference>
<dbReference type="InterPro" id="IPR027843">
    <property type="entry name" value="DUF4440"/>
</dbReference>
<feature type="chain" id="PRO_5045932070" evidence="1">
    <location>
        <begin position="24"/>
        <end position="164"/>
    </location>
</feature>
<evidence type="ECO:0000313" key="3">
    <source>
        <dbReference type="EMBL" id="NIA55342.1"/>
    </source>
</evidence>
<keyword evidence="1" id="KW-0732">Signal</keyword>
<feature type="signal peptide" evidence="1">
    <location>
        <begin position="1"/>
        <end position="23"/>
    </location>
</feature>
<gene>
    <name evidence="3" type="ORF">HAV22_17030</name>
</gene>
<comment type="caution">
    <text evidence="3">The sequence shown here is derived from an EMBL/GenBank/DDBJ whole genome shotgun (WGS) entry which is preliminary data.</text>
</comment>
<keyword evidence="4" id="KW-1185">Reference proteome</keyword>
<name>A0ABX0PDA4_9BURK</name>
<feature type="domain" description="DUF4440" evidence="2">
    <location>
        <begin position="35"/>
        <end position="155"/>
    </location>
</feature>
<dbReference type="InterPro" id="IPR032710">
    <property type="entry name" value="NTF2-like_dom_sf"/>
</dbReference>
<accession>A0ABX0PDA4</accession>
<dbReference type="RefSeq" id="WP_166860595.1">
    <property type="nucleotide sequence ID" value="NZ_JAAQOM010000010.1"/>
</dbReference>
<dbReference type="EMBL" id="JAAQOM010000010">
    <property type="protein sequence ID" value="NIA55342.1"/>
    <property type="molecule type" value="Genomic_DNA"/>
</dbReference>
<organism evidence="3 4">
    <name type="scientific">Telluria antibiotica</name>
    <dbReference type="NCBI Taxonomy" id="2717319"/>
    <lineage>
        <taxon>Bacteria</taxon>
        <taxon>Pseudomonadati</taxon>
        <taxon>Pseudomonadota</taxon>
        <taxon>Betaproteobacteria</taxon>
        <taxon>Burkholderiales</taxon>
        <taxon>Oxalobacteraceae</taxon>
        <taxon>Telluria group</taxon>
        <taxon>Telluria</taxon>
    </lineage>
</organism>
<evidence type="ECO:0000313" key="4">
    <source>
        <dbReference type="Proteomes" id="UP000716322"/>
    </source>
</evidence>
<dbReference type="Gene3D" id="3.10.450.50">
    <property type="match status" value="1"/>
</dbReference>
<dbReference type="Proteomes" id="UP000716322">
    <property type="component" value="Unassembled WGS sequence"/>
</dbReference>
<reference evidence="3 4" key="1">
    <citation type="submission" date="2020-03" db="EMBL/GenBank/DDBJ databases">
        <title>Genome sequence of strain Massilia sp. TW-1.</title>
        <authorList>
            <person name="Chaudhary D.K."/>
        </authorList>
    </citation>
    <scope>NUCLEOTIDE SEQUENCE [LARGE SCALE GENOMIC DNA]</scope>
    <source>
        <strain evidence="3 4">TW-1</strain>
    </source>
</reference>
<evidence type="ECO:0000256" key="1">
    <source>
        <dbReference type="SAM" id="SignalP"/>
    </source>
</evidence>